<name>A0A7W8HK01_9BURK</name>
<dbReference type="PANTHER" id="PTHR46696">
    <property type="entry name" value="P450, PUTATIVE (EUROFUNG)-RELATED"/>
    <property type="match status" value="1"/>
</dbReference>
<dbReference type="PANTHER" id="PTHR46696:SF1">
    <property type="entry name" value="CYTOCHROME P450 YJIB-RELATED"/>
    <property type="match status" value="1"/>
</dbReference>
<keyword evidence="4 7" id="KW-0560">Oxidoreductase</keyword>
<dbReference type="GO" id="GO:0005506">
    <property type="term" value="F:iron ion binding"/>
    <property type="evidence" value="ECO:0007669"/>
    <property type="project" value="InterPro"/>
</dbReference>
<comment type="caution">
    <text evidence="8">The sequence shown here is derived from an EMBL/GenBank/DDBJ whole genome shotgun (WGS) entry which is preliminary data.</text>
</comment>
<dbReference type="RefSeq" id="WP_183968828.1">
    <property type="nucleotide sequence ID" value="NZ_BAABEW010000012.1"/>
</dbReference>
<evidence type="ECO:0000313" key="9">
    <source>
        <dbReference type="Proteomes" id="UP000532440"/>
    </source>
</evidence>
<dbReference type="PRINTS" id="PR00359">
    <property type="entry name" value="BP450"/>
</dbReference>
<reference evidence="8 9" key="1">
    <citation type="submission" date="2020-08" db="EMBL/GenBank/DDBJ databases">
        <title>Genomic Encyclopedia of Type Strains, Phase IV (KMG-IV): sequencing the most valuable type-strain genomes for metagenomic binning, comparative biology and taxonomic classification.</title>
        <authorList>
            <person name="Goeker M."/>
        </authorList>
    </citation>
    <scope>NUCLEOTIDE SEQUENCE [LARGE SCALE GENOMIC DNA]</scope>
    <source>
        <strain evidence="8 9">DSM 29781</strain>
    </source>
</reference>
<dbReference type="AlphaFoldDB" id="A0A7W8HK01"/>
<keyword evidence="5 7" id="KW-0408">Iron</keyword>
<dbReference type="InterPro" id="IPR002397">
    <property type="entry name" value="Cyt_P450_B"/>
</dbReference>
<evidence type="ECO:0000256" key="7">
    <source>
        <dbReference type="RuleBase" id="RU000461"/>
    </source>
</evidence>
<keyword evidence="2 7" id="KW-0349">Heme</keyword>
<sequence length="421" mass="48402">MEAQTSGSLRDEVWAMPLDRFDVSKGYLFQDDIVELYFERLRKEAPVHLCQSKRYGPYWSVTSYRHIVEVEQHHQVFSSEMKRGGIALAERPPEEMFPSFIGMDPPRHTEQRSTVSPMFTPQHLATMESTIRGHAAEILDGLPVGEEFDWVKRVSIELTTRMLAMLFDFPFEDRSKLTWWSDMATGDPDGNGAVTSWEMRIGELKACRDRFVQLWNERVNAAPRNDLISMLAHSPATRNMDPDEYLGNVILLIVGGNDTTRNSISGSLLALNRFPDQYAKLRANPELVAGMVPEIIRWQTPLAHMRRTATQNYLLGGQQIRAGDKVVMWYLSANRDEQAIERPHEFIVDRPRPKHHLAFGFGIHHCVGNRLAELQLRVLWEEILKRYPVIEITGQPLRTRSNFVHGFVSMPVRIPARVDRS</sequence>
<proteinExistence type="inferred from homology"/>
<dbReference type="GO" id="GO:0020037">
    <property type="term" value="F:heme binding"/>
    <property type="evidence" value="ECO:0007669"/>
    <property type="project" value="InterPro"/>
</dbReference>
<dbReference type="InterPro" id="IPR017972">
    <property type="entry name" value="Cyt_P450_CS"/>
</dbReference>
<evidence type="ECO:0000256" key="1">
    <source>
        <dbReference type="ARBA" id="ARBA00010617"/>
    </source>
</evidence>
<dbReference type="EMBL" id="JACHGB010000005">
    <property type="protein sequence ID" value="MBB5272871.1"/>
    <property type="molecule type" value="Genomic_DNA"/>
</dbReference>
<dbReference type="InterPro" id="IPR001128">
    <property type="entry name" value="Cyt_P450"/>
</dbReference>
<dbReference type="Gene3D" id="1.10.630.10">
    <property type="entry name" value="Cytochrome P450"/>
    <property type="match status" value="1"/>
</dbReference>
<keyword evidence="6 7" id="KW-0503">Monooxygenase</keyword>
<evidence type="ECO:0000256" key="6">
    <source>
        <dbReference type="ARBA" id="ARBA00023033"/>
    </source>
</evidence>
<accession>A0A7W8HK01</accession>
<dbReference type="GO" id="GO:0016705">
    <property type="term" value="F:oxidoreductase activity, acting on paired donors, with incorporation or reduction of molecular oxygen"/>
    <property type="evidence" value="ECO:0007669"/>
    <property type="project" value="InterPro"/>
</dbReference>
<dbReference type="InterPro" id="IPR036396">
    <property type="entry name" value="Cyt_P450_sf"/>
</dbReference>
<dbReference type="CDD" id="cd11033">
    <property type="entry name" value="CYP142-like"/>
    <property type="match status" value="1"/>
</dbReference>
<keyword evidence="9" id="KW-1185">Reference proteome</keyword>
<dbReference type="GO" id="GO:0004497">
    <property type="term" value="F:monooxygenase activity"/>
    <property type="evidence" value="ECO:0007669"/>
    <property type="project" value="UniProtKB-KW"/>
</dbReference>
<protein>
    <submittedName>
        <fullName evidence="8">Cytochrome P450</fullName>
    </submittedName>
</protein>
<dbReference type="Pfam" id="PF00067">
    <property type="entry name" value="p450"/>
    <property type="match status" value="1"/>
</dbReference>
<evidence type="ECO:0000256" key="4">
    <source>
        <dbReference type="ARBA" id="ARBA00023002"/>
    </source>
</evidence>
<dbReference type="FunFam" id="1.10.630.10:FF:000018">
    <property type="entry name" value="Cytochrome P450 monooxygenase"/>
    <property type="match status" value="1"/>
</dbReference>
<organism evidence="8 9">
    <name type="scientific">Quisquiliibacterium transsilvanicum</name>
    <dbReference type="NCBI Taxonomy" id="1549638"/>
    <lineage>
        <taxon>Bacteria</taxon>
        <taxon>Pseudomonadati</taxon>
        <taxon>Pseudomonadota</taxon>
        <taxon>Betaproteobacteria</taxon>
        <taxon>Burkholderiales</taxon>
        <taxon>Burkholderiaceae</taxon>
        <taxon>Quisquiliibacterium</taxon>
    </lineage>
</organism>
<gene>
    <name evidence="8" type="ORF">HNQ70_002894</name>
</gene>
<evidence type="ECO:0000256" key="5">
    <source>
        <dbReference type="ARBA" id="ARBA00023004"/>
    </source>
</evidence>
<evidence type="ECO:0000256" key="2">
    <source>
        <dbReference type="ARBA" id="ARBA00022617"/>
    </source>
</evidence>
<comment type="similarity">
    <text evidence="1 7">Belongs to the cytochrome P450 family.</text>
</comment>
<evidence type="ECO:0000256" key="3">
    <source>
        <dbReference type="ARBA" id="ARBA00022723"/>
    </source>
</evidence>
<dbReference type="PROSITE" id="PS00086">
    <property type="entry name" value="CYTOCHROME_P450"/>
    <property type="match status" value="1"/>
</dbReference>
<evidence type="ECO:0000313" key="8">
    <source>
        <dbReference type="EMBL" id="MBB5272871.1"/>
    </source>
</evidence>
<dbReference type="SUPFAM" id="SSF48264">
    <property type="entry name" value="Cytochrome P450"/>
    <property type="match status" value="1"/>
</dbReference>
<dbReference type="Proteomes" id="UP000532440">
    <property type="component" value="Unassembled WGS sequence"/>
</dbReference>
<keyword evidence="3 7" id="KW-0479">Metal-binding</keyword>